<dbReference type="SUPFAM" id="SSF53067">
    <property type="entry name" value="Actin-like ATPase domain"/>
    <property type="match status" value="2"/>
</dbReference>
<dbReference type="PANTHER" id="PTHR11735:SF11">
    <property type="entry name" value="TRNA THREONYLCARBAMOYLADENOSINE BIOSYNTHESIS PROTEIN TSAB"/>
    <property type="match status" value="1"/>
</dbReference>
<protein>
    <submittedName>
        <fullName evidence="2">tRNA threonylcarbamoyladenosine biosynthesis protein TsaB</fullName>
    </submittedName>
</protein>
<feature type="domain" description="Gcp-like" evidence="1">
    <location>
        <begin position="31"/>
        <end position="221"/>
    </location>
</feature>
<evidence type="ECO:0000313" key="2">
    <source>
        <dbReference type="EMBL" id="SDY07495.1"/>
    </source>
</evidence>
<dbReference type="EMBL" id="FNOS01000005">
    <property type="protein sequence ID" value="SDY07495.1"/>
    <property type="molecule type" value="Genomic_DNA"/>
</dbReference>
<sequence>MNILAIDTSNYVLGVAVIKNREVVGEWVTNVKKNHSVRLMPAIEQMMRETDTSPDELDQIAVAHGPGSFTGVRIGMATAKSMAFALNIPVVGVSSLEVLARQGTFFKGLICPFFDARRGRVYTGLYDEEMNVVMEEENIDMKTWLERLHDMKQSVLFISQDESAFREMIEQELGERAVFPGAAHRYARPSYLALSAMKKPASSLHTLMPNYLRLPEAEQKWLRQKEK</sequence>
<dbReference type="InterPro" id="IPR043129">
    <property type="entry name" value="ATPase_NBD"/>
</dbReference>
<dbReference type="InterPro" id="IPR022496">
    <property type="entry name" value="T6A_TsaB"/>
</dbReference>
<name>A0A1H3GWY5_9BACI</name>
<dbReference type="PANTHER" id="PTHR11735">
    <property type="entry name" value="TRNA N6-ADENOSINE THREONYLCARBAMOYLTRANSFERASE"/>
    <property type="match status" value="1"/>
</dbReference>
<proteinExistence type="predicted"/>
<dbReference type="CDD" id="cd24032">
    <property type="entry name" value="ASKHA_NBD_TsaB"/>
    <property type="match status" value="1"/>
</dbReference>
<accession>A0A1H3GWY5</accession>
<evidence type="ECO:0000259" key="1">
    <source>
        <dbReference type="Pfam" id="PF00814"/>
    </source>
</evidence>
<dbReference type="Gene3D" id="3.30.420.40">
    <property type="match status" value="2"/>
</dbReference>
<keyword evidence="3" id="KW-1185">Reference proteome</keyword>
<dbReference type="RefSeq" id="WP_076572738.1">
    <property type="nucleotide sequence ID" value="NZ_FNOS01000005.1"/>
</dbReference>
<comment type="caution">
    <text evidence="2">The sequence shown here is derived from an EMBL/GenBank/DDBJ whole genome shotgun (WGS) entry which is preliminary data.</text>
</comment>
<dbReference type="Pfam" id="PF00814">
    <property type="entry name" value="TsaD"/>
    <property type="match status" value="1"/>
</dbReference>
<dbReference type="NCBIfam" id="TIGR03725">
    <property type="entry name" value="T6A_YeaZ"/>
    <property type="match status" value="1"/>
</dbReference>
<evidence type="ECO:0000313" key="3">
    <source>
        <dbReference type="Proteomes" id="UP000198647"/>
    </source>
</evidence>
<gene>
    <name evidence="2" type="ORF">SAMN04488081_1968</name>
</gene>
<organism evidence="2 3">
    <name type="scientific">Salimicrobium album</name>
    <dbReference type="NCBI Taxonomy" id="50717"/>
    <lineage>
        <taxon>Bacteria</taxon>
        <taxon>Bacillati</taxon>
        <taxon>Bacillota</taxon>
        <taxon>Bacilli</taxon>
        <taxon>Bacillales</taxon>
        <taxon>Bacillaceae</taxon>
        <taxon>Salimicrobium</taxon>
    </lineage>
</organism>
<reference evidence="2 3" key="1">
    <citation type="submission" date="2016-10" db="EMBL/GenBank/DDBJ databases">
        <authorList>
            <person name="Varghese N."/>
            <person name="Submissions S."/>
        </authorList>
    </citation>
    <scope>NUCLEOTIDE SEQUENCE [LARGE SCALE GENOMIC DNA]</scope>
    <source>
        <strain evidence="2 3">DSM 20748</strain>
    </source>
</reference>
<dbReference type="InterPro" id="IPR000905">
    <property type="entry name" value="Gcp-like_dom"/>
</dbReference>
<dbReference type="Proteomes" id="UP000198647">
    <property type="component" value="Unassembled WGS sequence"/>
</dbReference>